<evidence type="ECO:0000313" key="2">
    <source>
        <dbReference type="Proteomes" id="UP001324634"/>
    </source>
</evidence>
<dbReference type="RefSeq" id="WP_321398141.1">
    <property type="nucleotide sequence ID" value="NZ_CP139487.1"/>
</dbReference>
<sequence>MQQYATATNRDEIIKLVQKKFEAFATVSVWQKDPKSEQRTFLCEGKFSSIDTYEGIFMVDLDPAQMKNFKKDLDTYFLFEAQGLVFKTRPSPYMEIKSAVVAFSFPQSVKLKELRSHPRIYFSDDDKRTVSVRFRDKNGAGKIAVFCPIYNISKSGICIIVTKETLSNAKLNEAIEIQGLSFFEELSDEIKAVVKNARVFKKGFATDDSYALGLEFQF</sequence>
<dbReference type="Proteomes" id="UP001324634">
    <property type="component" value="Chromosome"/>
</dbReference>
<protein>
    <recommendedName>
        <fullName evidence="3">PilZ domain-containing protein</fullName>
    </recommendedName>
</protein>
<dbReference type="KEGG" id="psti:SOO65_05455"/>
<name>A0AAX4HSI9_9BACT</name>
<evidence type="ECO:0000313" key="1">
    <source>
        <dbReference type="EMBL" id="WPU66187.1"/>
    </source>
</evidence>
<evidence type="ECO:0008006" key="3">
    <source>
        <dbReference type="Google" id="ProtNLM"/>
    </source>
</evidence>
<dbReference type="EMBL" id="CP139487">
    <property type="protein sequence ID" value="WPU66187.1"/>
    <property type="molecule type" value="Genomic_DNA"/>
</dbReference>
<accession>A0AAX4HSI9</accession>
<reference evidence="1 2" key="1">
    <citation type="submission" date="2023-11" db="EMBL/GenBank/DDBJ databases">
        <title>Peredibacter starrii A3.12.</title>
        <authorList>
            <person name="Mitchell R.J."/>
        </authorList>
    </citation>
    <scope>NUCLEOTIDE SEQUENCE [LARGE SCALE GENOMIC DNA]</scope>
    <source>
        <strain evidence="1 2">A3.12</strain>
    </source>
</reference>
<gene>
    <name evidence="1" type="ORF">SOO65_05455</name>
</gene>
<keyword evidence="2" id="KW-1185">Reference proteome</keyword>
<dbReference type="AlphaFoldDB" id="A0AAX4HSI9"/>
<proteinExistence type="predicted"/>
<organism evidence="1 2">
    <name type="scientific">Peredibacter starrii</name>
    <dbReference type="NCBI Taxonomy" id="28202"/>
    <lineage>
        <taxon>Bacteria</taxon>
        <taxon>Pseudomonadati</taxon>
        <taxon>Bdellovibrionota</taxon>
        <taxon>Bacteriovoracia</taxon>
        <taxon>Bacteriovoracales</taxon>
        <taxon>Bacteriovoracaceae</taxon>
        <taxon>Peredibacter</taxon>
    </lineage>
</organism>